<reference evidence="2" key="1">
    <citation type="submission" date="2024-06" db="EMBL/GenBank/DDBJ databases">
        <authorList>
            <consortium name="consrtm"/>
            <person name="Uemura M."/>
            <person name="Terahara T."/>
        </authorList>
    </citation>
    <scope>NUCLEOTIDE SEQUENCE</scope>
    <source>
        <strain evidence="2">KM77-8</strain>
    </source>
</reference>
<evidence type="ECO:0000256" key="1">
    <source>
        <dbReference type="SAM" id="MobiDB-lite"/>
    </source>
</evidence>
<reference evidence="2" key="2">
    <citation type="submission" date="2024-07" db="EMBL/GenBank/DDBJ databases">
        <title>Streptomyces haneummycinica sp. nov., a new antibiotic-producing actinobacterium isolated from marine sediment.</title>
        <authorList>
            <person name="Uemura M."/>
            <person name="Hamada M."/>
            <person name="Hirano S."/>
            <person name="Kobayashi K."/>
            <person name="Ohshiro T."/>
            <person name="Kobayashi T."/>
            <person name="Terahara T."/>
        </authorList>
    </citation>
    <scope>NUCLEOTIDE SEQUENCE</scope>
    <source>
        <strain evidence="2">KM77-8</strain>
    </source>
</reference>
<dbReference type="AlphaFoldDB" id="A0AAT9HUJ6"/>
<evidence type="ECO:0000313" key="2">
    <source>
        <dbReference type="EMBL" id="BFO20906.1"/>
    </source>
</evidence>
<accession>A0AAT9HUJ6</accession>
<protein>
    <recommendedName>
        <fullName evidence="3">Magnesium transporter MgtE intracellular domain-containing protein</fullName>
    </recommendedName>
</protein>
<feature type="compositionally biased region" description="Low complexity" evidence="1">
    <location>
        <begin position="76"/>
        <end position="97"/>
    </location>
</feature>
<sequence length="97" mass="10040">MGPEAVPRSGGADELALEQRLSALSGPARAAHILRGLERLPDGDVREVLTAAGVTDVDAALAEADRLPDPYRLLDSPSSTPARSRPARPTCCAAAVI</sequence>
<name>A0AAT9HUJ6_9ACTN</name>
<proteinExistence type="predicted"/>
<gene>
    <name evidence="2" type="ORF">SHKM778_72940</name>
</gene>
<feature type="region of interest" description="Disordered" evidence="1">
    <location>
        <begin position="69"/>
        <end position="97"/>
    </location>
</feature>
<dbReference type="EMBL" id="AP035768">
    <property type="protein sequence ID" value="BFO20906.1"/>
    <property type="molecule type" value="Genomic_DNA"/>
</dbReference>
<evidence type="ECO:0008006" key="3">
    <source>
        <dbReference type="Google" id="ProtNLM"/>
    </source>
</evidence>
<organism evidence="2">
    <name type="scientific">Streptomyces haneummycinicus</name>
    <dbReference type="NCBI Taxonomy" id="3074435"/>
    <lineage>
        <taxon>Bacteria</taxon>
        <taxon>Bacillati</taxon>
        <taxon>Actinomycetota</taxon>
        <taxon>Actinomycetes</taxon>
        <taxon>Kitasatosporales</taxon>
        <taxon>Streptomycetaceae</taxon>
        <taxon>Streptomyces</taxon>
    </lineage>
</organism>